<dbReference type="EMBL" id="CP130318">
    <property type="protein sequence ID" value="WNQ12342.1"/>
    <property type="molecule type" value="Genomic_DNA"/>
</dbReference>
<dbReference type="CDD" id="cd07377">
    <property type="entry name" value="WHTH_GntR"/>
    <property type="match status" value="1"/>
</dbReference>
<dbReference type="InterPro" id="IPR000524">
    <property type="entry name" value="Tscrpt_reg_HTH_GntR"/>
</dbReference>
<keyword evidence="2" id="KW-0238">DNA-binding</keyword>
<evidence type="ECO:0000259" key="4">
    <source>
        <dbReference type="PROSITE" id="PS50949"/>
    </source>
</evidence>
<evidence type="ECO:0000313" key="6">
    <source>
        <dbReference type="Proteomes" id="UP001305702"/>
    </source>
</evidence>
<dbReference type="Gene3D" id="1.10.10.10">
    <property type="entry name" value="Winged helix-like DNA-binding domain superfamily/Winged helix DNA-binding domain"/>
    <property type="match status" value="1"/>
</dbReference>
<dbReference type="PANTHER" id="PTHR43649:SF12">
    <property type="entry name" value="DIACETYLCHITOBIOSE BINDING PROTEIN DASA"/>
    <property type="match status" value="1"/>
</dbReference>
<feature type="domain" description="HTH gntR-type" evidence="4">
    <location>
        <begin position="11"/>
        <end position="79"/>
    </location>
</feature>
<sequence>MKNRPTRIQFQIKLDDMVRVLSGDIEREVLKPGDYLPAESELGEKFGLSRNSVRKGLDLLVAEGLIEKVPKVGSRVKLAAEEEPPKRESESERVLHVGYYSSLDRQAGFDRLLEEYQCQNPQVRIQPVYLPYDHYFDTLERYQQNGLLDVFTMNMNHFLEVPGRETGWMKPLEPGGKESVLREAFVRGEDRLLQPFVYSPVVLCFNREHFAEAGVPEPDGDWTWLDLFQTASRLSDPDKQRYGLYFNPLSDNRWPVFLLQTIGGSPDGAEDAEGKARLEKLLTLLRDLMDDQTVFPGAAADSEKDEESLFLRGKVSMILTTYYSLNAFKQAPFSYDLAPLPQDARPATLVLPIGLGVNRQSPVHEEAEDLVSFLLSAGIQARIRRTSLTIPGREPAAESDWPGEEGKRPSRYYLYREIVSHFRLHTHLGLSAEGMERVRRELPFFLAHLEDASQIYRVWKEARRQTISLS</sequence>
<dbReference type="PROSITE" id="PS50949">
    <property type="entry name" value="HTH_GNTR"/>
    <property type="match status" value="1"/>
</dbReference>
<dbReference type="PRINTS" id="PR00035">
    <property type="entry name" value="HTHGNTR"/>
</dbReference>
<dbReference type="InterPro" id="IPR006059">
    <property type="entry name" value="SBP"/>
</dbReference>
<dbReference type="GO" id="GO:0003700">
    <property type="term" value="F:DNA-binding transcription factor activity"/>
    <property type="evidence" value="ECO:0007669"/>
    <property type="project" value="InterPro"/>
</dbReference>
<dbReference type="SMART" id="SM00345">
    <property type="entry name" value="HTH_GNTR"/>
    <property type="match status" value="1"/>
</dbReference>
<proteinExistence type="predicted"/>
<dbReference type="GO" id="GO:0003677">
    <property type="term" value="F:DNA binding"/>
    <property type="evidence" value="ECO:0007669"/>
    <property type="project" value="UniProtKB-KW"/>
</dbReference>
<dbReference type="SUPFAM" id="SSF53850">
    <property type="entry name" value="Periplasmic binding protein-like II"/>
    <property type="match status" value="1"/>
</dbReference>
<keyword evidence="6" id="KW-1185">Reference proteome</keyword>
<reference evidence="5 6" key="1">
    <citation type="submission" date="2022-02" db="EMBL/GenBank/DDBJ databases">
        <title>Paenibacillus sp. MBLB1776 Whole Genome Shotgun Sequencing.</title>
        <authorList>
            <person name="Hwang C.Y."/>
            <person name="Cho E.-S."/>
            <person name="Seo M.-J."/>
        </authorList>
    </citation>
    <scope>NUCLEOTIDE SEQUENCE [LARGE SCALE GENOMIC DNA]</scope>
    <source>
        <strain evidence="5 6">MBLB1776</strain>
    </source>
</reference>
<dbReference type="InterPro" id="IPR036390">
    <property type="entry name" value="WH_DNA-bd_sf"/>
</dbReference>
<evidence type="ECO:0000256" key="1">
    <source>
        <dbReference type="ARBA" id="ARBA00023015"/>
    </source>
</evidence>
<dbReference type="Gene3D" id="3.40.190.10">
    <property type="entry name" value="Periplasmic binding protein-like II"/>
    <property type="match status" value="1"/>
</dbReference>
<protein>
    <submittedName>
        <fullName evidence="5">Extracellular solute-binding protein</fullName>
    </submittedName>
</protein>
<organism evidence="5 6">
    <name type="scientific">Paenibacillus aurantius</name>
    <dbReference type="NCBI Taxonomy" id="2918900"/>
    <lineage>
        <taxon>Bacteria</taxon>
        <taxon>Bacillati</taxon>
        <taxon>Bacillota</taxon>
        <taxon>Bacilli</taxon>
        <taxon>Bacillales</taxon>
        <taxon>Paenibacillaceae</taxon>
        <taxon>Paenibacillus</taxon>
    </lineage>
</organism>
<dbReference type="Pfam" id="PF00392">
    <property type="entry name" value="GntR"/>
    <property type="match status" value="1"/>
</dbReference>
<evidence type="ECO:0000256" key="3">
    <source>
        <dbReference type="ARBA" id="ARBA00023163"/>
    </source>
</evidence>
<dbReference type="Pfam" id="PF01547">
    <property type="entry name" value="SBP_bac_1"/>
    <property type="match status" value="1"/>
</dbReference>
<dbReference type="InterPro" id="IPR050490">
    <property type="entry name" value="Bact_solute-bd_prot1"/>
</dbReference>
<evidence type="ECO:0000313" key="5">
    <source>
        <dbReference type="EMBL" id="WNQ12342.1"/>
    </source>
</evidence>
<accession>A0AA96RFT3</accession>
<dbReference type="KEGG" id="paun:MJA45_04650"/>
<name>A0AA96RFT3_9BACL</name>
<dbReference type="PANTHER" id="PTHR43649">
    <property type="entry name" value="ARABINOSE-BINDING PROTEIN-RELATED"/>
    <property type="match status" value="1"/>
</dbReference>
<gene>
    <name evidence="5" type="ORF">MJA45_04650</name>
</gene>
<dbReference type="InterPro" id="IPR036388">
    <property type="entry name" value="WH-like_DNA-bd_sf"/>
</dbReference>
<evidence type="ECO:0000256" key="2">
    <source>
        <dbReference type="ARBA" id="ARBA00023125"/>
    </source>
</evidence>
<keyword evidence="1" id="KW-0805">Transcription regulation</keyword>
<dbReference type="AlphaFoldDB" id="A0AA96RFT3"/>
<dbReference type="RefSeq" id="WP_315606119.1">
    <property type="nucleotide sequence ID" value="NZ_CP130318.1"/>
</dbReference>
<dbReference type="Proteomes" id="UP001305702">
    <property type="component" value="Chromosome"/>
</dbReference>
<keyword evidence="3" id="KW-0804">Transcription</keyword>
<dbReference type="SUPFAM" id="SSF46785">
    <property type="entry name" value="Winged helix' DNA-binding domain"/>
    <property type="match status" value="1"/>
</dbReference>